<keyword evidence="4" id="KW-0962">Peroxisome biogenesis</keyword>
<dbReference type="EMBL" id="AP028909">
    <property type="protein sequence ID" value="BES89227.1"/>
    <property type="molecule type" value="Genomic_DNA"/>
</dbReference>
<evidence type="ECO:0000256" key="4">
    <source>
        <dbReference type="ARBA" id="ARBA00022593"/>
    </source>
</evidence>
<name>A0ABN7AFY5_9HEMI</name>
<dbReference type="InterPro" id="IPR050168">
    <property type="entry name" value="AAA_ATPase_domain"/>
</dbReference>
<dbReference type="Gene3D" id="3.10.330.10">
    <property type="match status" value="1"/>
</dbReference>
<dbReference type="Pfam" id="PF17862">
    <property type="entry name" value="AAA_lid_3"/>
    <property type="match status" value="1"/>
</dbReference>
<feature type="domain" description="AAA+ ATPase" evidence="13">
    <location>
        <begin position="441"/>
        <end position="629"/>
    </location>
</feature>
<dbReference type="InterPro" id="IPR015342">
    <property type="entry name" value="PEX1-N_C-lobe"/>
</dbReference>
<dbReference type="SUPFAM" id="SSF52540">
    <property type="entry name" value="P-loop containing nucleoside triphosphate hydrolases"/>
    <property type="match status" value="2"/>
</dbReference>
<evidence type="ECO:0000256" key="5">
    <source>
        <dbReference type="ARBA" id="ARBA00022741"/>
    </source>
</evidence>
<dbReference type="Proteomes" id="UP001307889">
    <property type="component" value="Chromosome 1"/>
</dbReference>
<evidence type="ECO:0000259" key="13">
    <source>
        <dbReference type="SMART" id="SM00382"/>
    </source>
</evidence>
<evidence type="ECO:0000256" key="11">
    <source>
        <dbReference type="ARBA" id="ARBA00034532"/>
    </source>
</evidence>
<evidence type="ECO:0000256" key="6">
    <source>
        <dbReference type="ARBA" id="ARBA00022801"/>
    </source>
</evidence>
<dbReference type="InterPro" id="IPR003960">
    <property type="entry name" value="ATPase_AAA_CS"/>
</dbReference>
<evidence type="ECO:0000256" key="2">
    <source>
        <dbReference type="ARBA" id="ARBA00006914"/>
    </source>
</evidence>
<keyword evidence="8" id="KW-0653">Protein transport</keyword>
<dbReference type="Pfam" id="PF00004">
    <property type="entry name" value="AAA"/>
    <property type="match status" value="2"/>
</dbReference>
<comment type="similarity">
    <text evidence="2">Belongs to the AAA ATPase family.</text>
</comment>
<evidence type="ECO:0000256" key="3">
    <source>
        <dbReference type="ARBA" id="ARBA00022448"/>
    </source>
</evidence>
<dbReference type="Gene3D" id="1.10.8.60">
    <property type="match status" value="2"/>
</dbReference>
<feature type="domain" description="AAA+ ATPase" evidence="13">
    <location>
        <begin position="718"/>
        <end position="854"/>
    </location>
</feature>
<comment type="catalytic activity">
    <reaction evidence="12">
        <text>ATP + H2O = ADP + phosphate + H(+)</text>
        <dbReference type="Rhea" id="RHEA:13065"/>
        <dbReference type="ChEBI" id="CHEBI:15377"/>
        <dbReference type="ChEBI" id="CHEBI:15378"/>
        <dbReference type="ChEBI" id="CHEBI:30616"/>
        <dbReference type="ChEBI" id="CHEBI:43474"/>
        <dbReference type="ChEBI" id="CHEBI:456216"/>
    </reaction>
    <physiologicalReaction direction="left-to-right" evidence="12">
        <dbReference type="Rhea" id="RHEA:13066"/>
    </physiologicalReaction>
</comment>
<evidence type="ECO:0000256" key="12">
    <source>
        <dbReference type="ARBA" id="ARBA00048778"/>
    </source>
</evidence>
<keyword evidence="5" id="KW-0547">Nucleotide-binding</keyword>
<gene>
    <name evidence="14" type="ORF">NTJ_02034</name>
</gene>
<dbReference type="InterPro" id="IPR003593">
    <property type="entry name" value="AAA+_ATPase"/>
</dbReference>
<comment type="subcellular location">
    <subcellularLocation>
        <location evidence="1">Membrane</location>
    </subcellularLocation>
</comment>
<dbReference type="Pfam" id="PF09262">
    <property type="entry name" value="PEX-1N"/>
    <property type="match status" value="1"/>
</dbReference>
<dbReference type="SUPFAM" id="SSF54585">
    <property type="entry name" value="Cdc48 domain 2-like"/>
    <property type="match status" value="1"/>
</dbReference>
<evidence type="ECO:0000256" key="1">
    <source>
        <dbReference type="ARBA" id="ARBA00004370"/>
    </source>
</evidence>
<accession>A0ABN7AFY5</accession>
<dbReference type="PROSITE" id="PS00674">
    <property type="entry name" value="AAA"/>
    <property type="match status" value="1"/>
</dbReference>
<evidence type="ECO:0000313" key="15">
    <source>
        <dbReference type="Proteomes" id="UP001307889"/>
    </source>
</evidence>
<organism evidence="14 15">
    <name type="scientific">Nesidiocoris tenuis</name>
    <dbReference type="NCBI Taxonomy" id="355587"/>
    <lineage>
        <taxon>Eukaryota</taxon>
        <taxon>Metazoa</taxon>
        <taxon>Ecdysozoa</taxon>
        <taxon>Arthropoda</taxon>
        <taxon>Hexapoda</taxon>
        <taxon>Insecta</taxon>
        <taxon>Pterygota</taxon>
        <taxon>Neoptera</taxon>
        <taxon>Paraneoptera</taxon>
        <taxon>Hemiptera</taxon>
        <taxon>Heteroptera</taxon>
        <taxon>Panheteroptera</taxon>
        <taxon>Cimicomorpha</taxon>
        <taxon>Miridae</taxon>
        <taxon>Dicyphina</taxon>
        <taxon>Nesidiocoris</taxon>
    </lineage>
</organism>
<dbReference type="InterPro" id="IPR027417">
    <property type="entry name" value="P-loop_NTPase"/>
</dbReference>
<evidence type="ECO:0000256" key="7">
    <source>
        <dbReference type="ARBA" id="ARBA00022840"/>
    </source>
</evidence>
<dbReference type="PANTHER" id="PTHR23077">
    <property type="entry name" value="AAA-FAMILY ATPASE"/>
    <property type="match status" value="1"/>
</dbReference>
<sequence>MHIEIFKVQLVPVKDNFLHFAPTPYNSFGISSVRALTAETHDSKVFYFSPYHSPFYGALDDDSVGISSLQARVLGLSEGQRLVISTVNNLGSIRRICVSPVTIEDLEIALTATSVIESQLLSQLKIVWPKQTFSVWVANNISFNLIVDSLDPALKFGRLEEYTEIVVDVEPATKSITPSVPQKNAPSWERFLSSDDCAETPARLICRCVPITEAIRRSLNLKIIPPCGVYLDKASHISIGKSPLWKIAPKSTDNQSKVSYVQLFEIESKLDRTSRWTNLYISTNVSSHMSLNLGDKIELLPMNEAVPVEQISSLLVSPRYEFQASSGEVSSLVQEVRHTLMDLAIAHSRVLLVNKGEITLKHGRSVSITIHPLDLEWSFFSIATLRDISISVNEYHLDVATKPVMVEPKNNIADLWTDLLAADNFDFTEKLSRTDLSNVRFHANLLITGRKGSGKTSLAKSLLAHLSKPPLFFHTLTVDCLKMKGKRIEVIVREMNNWLREAHERQPAVILLDNVDSIAYQHNADHAGTEATLHTSRIAHKLAEVLEESQRKNFISFIGTAMSKTQVHQRMHSVRGKSLFSTTYNIPELSKERRRYIVQQLAARNAKFDLDQKELDRIVHSTEGFLIADLVNLANTALFEAWQRKTRREDTIQITSMDMNVAIDTVTPSYLEGVAPNKEKKHNWSTVGGLNEAKSLLVEVIIWPTLYANIMSQCPLKAQTGVLLYGAPGTGKTILARAAASESYLNFITVKGPELMSKYIGQSEEGVRNVFERAQAAKPCLLFFDEFDSLAPKRGQDQTGVTDRVVNQLLTALDGVKPLTGVFVVAATSRPDLIDPALLRPGRIGTSVHCPLPNLEDRTEILRVLSENIELSDDVDLSAIGQATEGFSGADLKGLLSSAQLKLIDNIITQTSGDDDFSFEALPTILKNNARVKLTQGHLLEALRECTPSVGQAERRMYDRIYSEFLSPTPVDMKLQKVTLA</sequence>
<dbReference type="Gene3D" id="3.40.50.300">
    <property type="entry name" value="P-loop containing nucleotide triphosphate hydrolases"/>
    <property type="match status" value="2"/>
</dbReference>
<evidence type="ECO:0000313" key="14">
    <source>
        <dbReference type="EMBL" id="BES89227.1"/>
    </source>
</evidence>
<dbReference type="InterPro" id="IPR041569">
    <property type="entry name" value="AAA_lid_3"/>
</dbReference>
<dbReference type="SMART" id="SM00382">
    <property type="entry name" value="AAA"/>
    <property type="match status" value="2"/>
</dbReference>
<evidence type="ECO:0000256" key="10">
    <source>
        <dbReference type="ARBA" id="ARBA00032509"/>
    </source>
</evidence>
<reference evidence="14 15" key="1">
    <citation type="submission" date="2023-09" db="EMBL/GenBank/DDBJ databases">
        <title>Nesidiocoris tenuis whole genome shotgun sequence.</title>
        <authorList>
            <person name="Shibata T."/>
            <person name="Shimoda M."/>
            <person name="Kobayashi T."/>
            <person name="Uehara T."/>
        </authorList>
    </citation>
    <scope>NUCLEOTIDE SEQUENCE [LARGE SCALE GENOMIC DNA]</scope>
    <source>
        <strain evidence="14 15">Japan</strain>
    </source>
</reference>
<proteinExistence type="inferred from homology"/>
<dbReference type="PANTHER" id="PTHR23077:SF12">
    <property type="entry name" value="PEROXISOMAL ATPASE PEX1"/>
    <property type="match status" value="1"/>
</dbReference>
<evidence type="ECO:0000256" key="9">
    <source>
        <dbReference type="ARBA" id="ARBA00023136"/>
    </source>
</evidence>
<keyword evidence="9" id="KW-0472">Membrane</keyword>
<keyword evidence="3" id="KW-0813">Transport</keyword>
<protein>
    <recommendedName>
        <fullName evidence="11">Peroxisomal ATPase PEX1</fullName>
    </recommendedName>
    <alternativeName>
        <fullName evidence="10">Peroxin-1</fullName>
    </alternativeName>
</protein>
<keyword evidence="15" id="KW-1185">Reference proteome</keyword>
<keyword evidence="7" id="KW-0067">ATP-binding</keyword>
<dbReference type="InterPro" id="IPR003959">
    <property type="entry name" value="ATPase_AAA_core"/>
</dbReference>
<keyword evidence="6" id="KW-0378">Hydrolase</keyword>
<evidence type="ECO:0000256" key="8">
    <source>
        <dbReference type="ARBA" id="ARBA00022927"/>
    </source>
</evidence>
<dbReference type="InterPro" id="IPR029067">
    <property type="entry name" value="CDC48_domain_2-like_sf"/>
</dbReference>